<dbReference type="PRINTS" id="PR00111">
    <property type="entry name" value="ABHYDROLASE"/>
</dbReference>
<dbReference type="PANTHER" id="PTHR11614">
    <property type="entry name" value="PHOSPHOLIPASE-RELATED"/>
    <property type="match status" value="1"/>
</dbReference>
<dbReference type="InterPro" id="IPR051044">
    <property type="entry name" value="MAG_DAG_Lipase"/>
</dbReference>
<dbReference type="AlphaFoldDB" id="A0A556B010"/>
<reference evidence="2 3" key="1">
    <citation type="submission" date="2019-07" db="EMBL/GenBank/DDBJ databases">
        <title>Qingshengfaniella alkalisoli gen. nov., sp. nov., isolated from saline soil.</title>
        <authorList>
            <person name="Xu L."/>
            <person name="Huang X.-X."/>
            <person name="Sun J.-Q."/>
        </authorList>
    </citation>
    <scope>NUCLEOTIDE SEQUENCE [LARGE SCALE GENOMIC DNA]</scope>
    <source>
        <strain evidence="2 3">DSM 27279</strain>
    </source>
</reference>
<organism evidence="2 3">
    <name type="scientific">Verticiella sediminum</name>
    <dbReference type="NCBI Taxonomy" id="1247510"/>
    <lineage>
        <taxon>Bacteria</taxon>
        <taxon>Pseudomonadati</taxon>
        <taxon>Pseudomonadota</taxon>
        <taxon>Betaproteobacteria</taxon>
        <taxon>Burkholderiales</taxon>
        <taxon>Alcaligenaceae</taxon>
        <taxon>Verticiella</taxon>
    </lineage>
</organism>
<keyword evidence="3" id="KW-1185">Reference proteome</keyword>
<accession>A0A556B010</accession>
<dbReference type="Pfam" id="PF12146">
    <property type="entry name" value="Hydrolase_4"/>
    <property type="match status" value="1"/>
</dbReference>
<proteinExistence type="predicted"/>
<dbReference type="EMBL" id="VLTJ01000004">
    <property type="protein sequence ID" value="TSH98518.1"/>
    <property type="molecule type" value="Genomic_DNA"/>
</dbReference>
<dbReference type="RefSeq" id="WP_143946425.1">
    <property type="nucleotide sequence ID" value="NZ_BAABMB010000001.1"/>
</dbReference>
<comment type="caution">
    <text evidence="2">The sequence shown here is derived from an EMBL/GenBank/DDBJ whole genome shotgun (WGS) entry which is preliminary data.</text>
</comment>
<dbReference type="Proteomes" id="UP000318405">
    <property type="component" value="Unassembled WGS sequence"/>
</dbReference>
<evidence type="ECO:0000313" key="3">
    <source>
        <dbReference type="Proteomes" id="UP000318405"/>
    </source>
</evidence>
<dbReference type="InterPro" id="IPR000073">
    <property type="entry name" value="AB_hydrolase_1"/>
</dbReference>
<dbReference type="InterPro" id="IPR022742">
    <property type="entry name" value="Hydrolase_4"/>
</dbReference>
<dbReference type="Gene3D" id="3.40.50.1820">
    <property type="entry name" value="alpha/beta hydrolase"/>
    <property type="match status" value="1"/>
</dbReference>
<name>A0A556B010_9BURK</name>
<gene>
    <name evidence="2" type="ORF">FOZ76_01840</name>
</gene>
<feature type="domain" description="Serine aminopeptidase S33" evidence="1">
    <location>
        <begin position="22"/>
        <end position="254"/>
    </location>
</feature>
<dbReference type="InterPro" id="IPR029058">
    <property type="entry name" value="AB_hydrolase_fold"/>
</dbReference>
<dbReference type="SUPFAM" id="SSF53474">
    <property type="entry name" value="alpha/beta-Hydrolases"/>
    <property type="match status" value="1"/>
</dbReference>
<evidence type="ECO:0000313" key="2">
    <source>
        <dbReference type="EMBL" id="TSH98518.1"/>
    </source>
</evidence>
<evidence type="ECO:0000259" key="1">
    <source>
        <dbReference type="Pfam" id="PF12146"/>
    </source>
</evidence>
<protein>
    <submittedName>
        <fullName evidence="2">Lysophospholipase</fullName>
    </submittedName>
</protein>
<dbReference type="OrthoDB" id="9806902at2"/>
<sequence length="275" mass="29941">MTDALDGTPLANYRWPTPPGVQARGSVYLLHGLSEYAGRYEHVAAWLNARGWRVAAHDHRGHGRSGGKRASLRTADDLILDAERQVTAYTAETGEPPVLLGHSMGGLVATHVALRGNTELAGLVLSSPAFRLRLTKAQRAMLRIMRALAPSLHLPHGRRRSALTHDQAVIDAYLADPLTNRVITARLAGFLADQGEKAIAQAGQLRWRTLLLVSGADQIVDPTGSRAFADAAAPGRLALRWYDQAWHEILNETQELAAPVYADLEAWLASTPHKE</sequence>